<feature type="domain" description="SAF" evidence="1">
    <location>
        <begin position="34"/>
        <end position="96"/>
    </location>
</feature>
<organism evidence="2 3">
    <name type="scientific">Desulfotomaculum copahuensis</name>
    <dbReference type="NCBI Taxonomy" id="1838280"/>
    <lineage>
        <taxon>Bacteria</taxon>
        <taxon>Bacillati</taxon>
        <taxon>Bacillota</taxon>
        <taxon>Clostridia</taxon>
        <taxon>Eubacteriales</taxon>
        <taxon>Desulfotomaculaceae</taxon>
        <taxon>Desulfotomaculum</taxon>
    </lineage>
</organism>
<dbReference type="CDD" id="cd11614">
    <property type="entry name" value="SAF_CpaB_FlgA_like"/>
    <property type="match status" value="1"/>
</dbReference>
<dbReference type="Gene3D" id="3.90.1210.10">
    <property type="entry name" value="Antifreeze-like/N-acetylneuraminic acid synthase C-terminal domain"/>
    <property type="match status" value="1"/>
</dbReference>
<accession>A0A1B7LG82</accession>
<dbReference type="STRING" id="1838280.A6M21_07625"/>
<keyword evidence="3" id="KW-1185">Reference proteome</keyword>
<sequence>MFKNYRLMLIFALVFGALAVAGSIYTVQNKIGAVPVVVAYQNLDDQKVITPGDIRVEPIPRAALYPDALTSPNQAVGWVARGYIPAGTVLRASMLLPPDKAGLSGKLVRYPGQEGVALQAGLETDVAGSVRPGDMVEVTARYKDGQAERLFNAVPVLQASDKGLVLALTSDENIQYQKALSKGAAIVCALLPKK</sequence>
<dbReference type="EMBL" id="LYVF01000099">
    <property type="protein sequence ID" value="OAT83697.1"/>
    <property type="molecule type" value="Genomic_DNA"/>
</dbReference>
<evidence type="ECO:0000259" key="1">
    <source>
        <dbReference type="SMART" id="SM00858"/>
    </source>
</evidence>
<comment type="caution">
    <text evidence="2">The sequence shown here is derived from an EMBL/GenBank/DDBJ whole genome shotgun (WGS) entry which is preliminary data.</text>
</comment>
<reference evidence="2 3" key="1">
    <citation type="submission" date="2016-04" db="EMBL/GenBank/DDBJ databases">
        <authorList>
            <person name="Evans L.H."/>
            <person name="Alamgir A."/>
            <person name="Owens N."/>
            <person name="Weber N.D."/>
            <person name="Virtaneva K."/>
            <person name="Barbian K."/>
            <person name="Babar A."/>
            <person name="Rosenke K."/>
        </authorList>
    </citation>
    <scope>NUCLEOTIDE SEQUENCE [LARGE SCALE GENOMIC DNA]</scope>
    <source>
        <strain evidence="2 3">LMa1</strain>
    </source>
</reference>
<gene>
    <name evidence="2" type="ORF">A6M21_07625</name>
</gene>
<dbReference type="RefSeq" id="WP_066667362.1">
    <property type="nucleotide sequence ID" value="NZ_LYVF01000099.1"/>
</dbReference>
<proteinExistence type="predicted"/>
<protein>
    <recommendedName>
        <fullName evidence="1">SAF domain-containing protein</fullName>
    </recommendedName>
</protein>
<dbReference type="Pfam" id="PF08666">
    <property type="entry name" value="SAF"/>
    <property type="match status" value="1"/>
</dbReference>
<evidence type="ECO:0000313" key="3">
    <source>
        <dbReference type="Proteomes" id="UP000078532"/>
    </source>
</evidence>
<dbReference type="AlphaFoldDB" id="A0A1B7LG82"/>
<name>A0A1B7LG82_9FIRM</name>
<evidence type="ECO:0000313" key="2">
    <source>
        <dbReference type="EMBL" id="OAT83697.1"/>
    </source>
</evidence>
<dbReference type="OrthoDB" id="1807698at2"/>
<dbReference type="InterPro" id="IPR013974">
    <property type="entry name" value="SAF"/>
</dbReference>
<dbReference type="SMART" id="SM00858">
    <property type="entry name" value="SAF"/>
    <property type="match status" value="1"/>
</dbReference>
<dbReference type="Proteomes" id="UP000078532">
    <property type="component" value="Unassembled WGS sequence"/>
</dbReference>